<dbReference type="GO" id="GO:0006075">
    <property type="term" value="P:(1-&gt;3)-beta-D-glucan biosynthetic process"/>
    <property type="evidence" value="ECO:0007669"/>
    <property type="project" value="InterPro"/>
</dbReference>
<sequence length="335" mass="37556">MKTSILEEEAVGGGGDHKVGKLMQIIEEKKSESSISDTQASFKDKLIDKEKNMNEGGKEINLQSQANGADQEIYHIKLPGAAKIGEGEPKNQNHAVVFTRGEALQVIDMNQDNYLEEALKMRNLLEKFNEDHGLHPPTILSVCEHIFTGSISFLGCFMSNQKIIFETIGQKVLATPLKVHFQYMHSDLSNRNFHIIIGGISRASRVINLSEDIIAGFNSILRQRNITHHEYIMVGRGLDVGLNQISLFEANVAYSNGEQILSRDIYRSSHQFDFFNMLSYYFTIIGFYVSSMMVAIIVHLFLYGKPYMSLSGLEATIMQQALMRGNNPLKAAITS</sequence>
<evidence type="ECO:0000256" key="1">
    <source>
        <dbReference type="SAM" id="Phobius"/>
    </source>
</evidence>
<dbReference type="GO" id="GO:0003843">
    <property type="term" value="F:1,3-beta-D-glucan synthase activity"/>
    <property type="evidence" value="ECO:0007669"/>
    <property type="project" value="InterPro"/>
</dbReference>
<organism evidence="3 4">
    <name type="scientific">Dendrobium catenatum</name>
    <dbReference type="NCBI Taxonomy" id="906689"/>
    <lineage>
        <taxon>Eukaryota</taxon>
        <taxon>Viridiplantae</taxon>
        <taxon>Streptophyta</taxon>
        <taxon>Embryophyta</taxon>
        <taxon>Tracheophyta</taxon>
        <taxon>Spermatophyta</taxon>
        <taxon>Magnoliopsida</taxon>
        <taxon>Liliopsida</taxon>
        <taxon>Asparagales</taxon>
        <taxon>Orchidaceae</taxon>
        <taxon>Epidendroideae</taxon>
        <taxon>Malaxideae</taxon>
        <taxon>Dendrobiinae</taxon>
        <taxon>Dendrobium</taxon>
    </lineage>
</organism>
<protein>
    <submittedName>
        <fullName evidence="3">Callose synthase 5</fullName>
    </submittedName>
</protein>
<dbReference type="Pfam" id="PF02364">
    <property type="entry name" value="Glucan_synthase"/>
    <property type="match status" value="1"/>
</dbReference>
<evidence type="ECO:0000313" key="4">
    <source>
        <dbReference type="Proteomes" id="UP000233837"/>
    </source>
</evidence>
<name>A0A2I0WJ76_9ASPA</name>
<keyword evidence="1" id="KW-0812">Transmembrane</keyword>
<dbReference type="GO" id="GO:0005886">
    <property type="term" value="C:plasma membrane"/>
    <property type="evidence" value="ECO:0007669"/>
    <property type="project" value="TreeGrafter"/>
</dbReference>
<dbReference type="Proteomes" id="UP000233837">
    <property type="component" value="Unassembled WGS sequence"/>
</dbReference>
<keyword evidence="1" id="KW-0472">Membrane</keyword>
<dbReference type="EMBL" id="KZ502577">
    <property type="protein sequence ID" value="PKU75714.1"/>
    <property type="molecule type" value="Genomic_DNA"/>
</dbReference>
<dbReference type="GO" id="GO:0000148">
    <property type="term" value="C:1,3-beta-D-glucan synthase complex"/>
    <property type="evidence" value="ECO:0007669"/>
    <property type="project" value="InterPro"/>
</dbReference>
<dbReference type="AlphaFoldDB" id="A0A2I0WJ76"/>
<keyword evidence="1" id="KW-1133">Transmembrane helix</keyword>
<dbReference type="PANTHER" id="PTHR12741">
    <property type="entry name" value="LYST-INTERACTING PROTEIN LIP5 DOPAMINE RESPONSIVE PROTEIN DRG-1"/>
    <property type="match status" value="1"/>
</dbReference>
<feature type="domain" description="Glycosyl transferase 48" evidence="2">
    <location>
        <begin position="64"/>
        <end position="320"/>
    </location>
</feature>
<gene>
    <name evidence="3" type="primary">CALS5</name>
    <name evidence="3" type="ORF">MA16_Dca015594</name>
</gene>
<feature type="transmembrane region" description="Helical" evidence="1">
    <location>
        <begin position="278"/>
        <end position="303"/>
    </location>
</feature>
<evidence type="ECO:0000259" key="2">
    <source>
        <dbReference type="Pfam" id="PF02364"/>
    </source>
</evidence>
<reference evidence="3 4" key="1">
    <citation type="journal article" date="2016" name="Sci. Rep.">
        <title>The Dendrobium catenatum Lindl. genome sequence provides insights into polysaccharide synthase, floral development and adaptive evolution.</title>
        <authorList>
            <person name="Zhang G.Q."/>
            <person name="Xu Q."/>
            <person name="Bian C."/>
            <person name="Tsai W.C."/>
            <person name="Yeh C.M."/>
            <person name="Liu K.W."/>
            <person name="Yoshida K."/>
            <person name="Zhang L.S."/>
            <person name="Chang S.B."/>
            <person name="Chen F."/>
            <person name="Shi Y."/>
            <person name="Su Y.Y."/>
            <person name="Zhang Y.Q."/>
            <person name="Chen L.J."/>
            <person name="Yin Y."/>
            <person name="Lin M."/>
            <person name="Huang H."/>
            <person name="Deng H."/>
            <person name="Wang Z.W."/>
            <person name="Zhu S.L."/>
            <person name="Zhao X."/>
            <person name="Deng C."/>
            <person name="Niu S.C."/>
            <person name="Huang J."/>
            <person name="Wang M."/>
            <person name="Liu G.H."/>
            <person name="Yang H.J."/>
            <person name="Xiao X.J."/>
            <person name="Hsiao Y.Y."/>
            <person name="Wu W.L."/>
            <person name="Chen Y.Y."/>
            <person name="Mitsuda N."/>
            <person name="Ohme-Takagi M."/>
            <person name="Luo Y.B."/>
            <person name="Van de Peer Y."/>
            <person name="Liu Z.J."/>
        </authorList>
    </citation>
    <scope>NUCLEOTIDE SEQUENCE [LARGE SCALE GENOMIC DNA]</scope>
    <source>
        <tissue evidence="3">The whole plant</tissue>
    </source>
</reference>
<keyword evidence="4" id="KW-1185">Reference proteome</keyword>
<dbReference type="PANTHER" id="PTHR12741:SF106">
    <property type="entry name" value="CALLOSE SYNTHASE 5"/>
    <property type="match status" value="1"/>
</dbReference>
<accession>A0A2I0WJ76</accession>
<proteinExistence type="predicted"/>
<reference evidence="3 4" key="2">
    <citation type="journal article" date="2017" name="Nature">
        <title>The Apostasia genome and the evolution of orchids.</title>
        <authorList>
            <person name="Zhang G.Q."/>
            <person name="Liu K.W."/>
            <person name="Li Z."/>
            <person name="Lohaus R."/>
            <person name="Hsiao Y.Y."/>
            <person name="Niu S.C."/>
            <person name="Wang J.Y."/>
            <person name="Lin Y.C."/>
            <person name="Xu Q."/>
            <person name="Chen L.J."/>
            <person name="Yoshida K."/>
            <person name="Fujiwara S."/>
            <person name="Wang Z.W."/>
            <person name="Zhang Y.Q."/>
            <person name="Mitsuda N."/>
            <person name="Wang M."/>
            <person name="Liu G.H."/>
            <person name="Pecoraro L."/>
            <person name="Huang H.X."/>
            <person name="Xiao X.J."/>
            <person name="Lin M."/>
            <person name="Wu X.Y."/>
            <person name="Wu W.L."/>
            <person name="Chen Y.Y."/>
            <person name="Chang S.B."/>
            <person name="Sakamoto S."/>
            <person name="Ohme-Takagi M."/>
            <person name="Yagi M."/>
            <person name="Zeng S.J."/>
            <person name="Shen C.Y."/>
            <person name="Yeh C.M."/>
            <person name="Luo Y.B."/>
            <person name="Tsai W.C."/>
            <person name="Van de Peer Y."/>
            <person name="Liu Z.J."/>
        </authorList>
    </citation>
    <scope>NUCLEOTIDE SEQUENCE [LARGE SCALE GENOMIC DNA]</scope>
    <source>
        <tissue evidence="3">The whole plant</tissue>
    </source>
</reference>
<dbReference type="STRING" id="906689.A0A2I0WJ76"/>
<evidence type="ECO:0000313" key="3">
    <source>
        <dbReference type="EMBL" id="PKU75714.1"/>
    </source>
</evidence>
<dbReference type="InterPro" id="IPR003440">
    <property type="entry name" value="Glyco_trans_48_dom"/>
</dbReference>